<evidence type="ECO:0000313" key="2">
    <source>
        <dbReference type="Proteomes" id="UP001237642"/>
    </source>
</evidence>
<dbReference type="Proteomes" id="UP001237642">
    <property type="component" value="Unassembled WGS sequence"/>
</dbReference>
<accession>A0AAD8IQM4</accession>
<proteinExistence type="predicted"/>
<gene>
    <name evidence="1" type="ORF">POM88_018472</name>
</gene>
<dbReference type="InterPro" id="IPR044160">
    <property type="entry name" value="TGD4-like"/>
</dbReference>
<dbReference type="GO" id="GO:0034196">
    <property type="term" value="P:acylglycerol transport"/>
    <property type="evidence" value="ECO:0007669"/>
    <property type="project" value="InterPro"/>
</dbReference>
<dbReference type="GO" id="GO:0009941">
    <property type="term" value="C:chloroplast envelope"/>
    <property type="evidence" value="ECO:0007669"/>
    <property type="project" value="TreeGrafter"/>
</dbReference>
<name>A0AAD8IQM4_9APIA</name>
<dbReference type="GO" id="GO:1990052">
    <property type="term" value="P:ER to chloroplast lipid transport"/>
    <property type="evidence" value="ECO:0007669"/>
    <property type="project" value="InterPro"/>
</dbReference>
<protein>
    <submittedName>
        <fullName evidence="1">Protein TRIGALACTOSYLDIACYLGLYCEROL 4, chloroplastic</fullName>
    </submittedName>
</protein>
<keyword evidence="2" id="KW-1185">Reference proteome</keyword>
<dbReference type="PANTHER" id="PTHR34954:SF4">
    <property type="entry name" value="PROTEIN TRIGALACTOSYLDIACYLGLYCEROL 4, CHLOROPLASTIC"/>
    <property type="match status" value="1"/>
</dbReference>
<evidence type="ECO:0000313" key="1">
    <source>
        <dbReference type="EMBL" id="KAK1390294.1"/>
    </source>
</evidence>
<reference evidence="1" key="2">
    <citation type="submission" date="2023-05" db="EMBL/GenBank/DDBJ databases">
        <authorList>
            <person name="Schelkunov M.I."/>
        </authorList>
    </citation>
    <scope>NUCLEOTIDE SEQUENCE</scope>
    <source>
        <strain evidence="1">Hsosn_3</strain>
        <tissue evidence="1">Leaf</tissue>
    </source>
</reference>
<organism evidence="1 2">
    <name type="scientific">Heracleum sosnowskyi</name>
    <dbReference type="NCBI Taxonomy" id="360622"/>
    <lineage>
        <taxon>Eukaryota</taxon>
        <taxon>Viridiplantae</taxon>
        <taxon>Streptophyta</taxon>
        <taxon>Embryophyta</taxon>
        <taxon>Tracheophyta</taxon>
        <taxon>Spermatophyta</taxon>
        <taxon>Magnoliopsida</taxon>
        <taxon>eudicotyledons</taxon>
        <taxon>Gunneridae</taxon>
        <taxon>Pentapetalae</taxon>
        <taxon>asterids</taxon>
        <taxon>campanulids</taxon>
        <taxon>Apiales</taxon>
        <taxon>Apiaceae</taxon>
        <taxon>Apioideae</taxon>
        <taxon>apioid superclade</taxon>
        <taxon>Tordylieae</taxon>
        <taxon>Tordyliinae</taxon>
        <taxon>Heracleum</taxon>
    </lineage>
</organism>
<sequence>MNKLRWAMDAGFWDVDMSTPVTINGLARPVPGHPTIPLGLSRGSRLSRPKQVDFFQKFMYMPFVPSFSGAGGGSSGSGLFLQRVFCFPFGENWFATLLGQFNVQKFVTAVKDDQLNQSNESSLLDTMGKHLHDKSLYSLDLCSEMLLTPDDTLQVSVEANAQDKVPRKKAVLHHKFARHNLTLEAASPGLFVDHRGTYWDVPLTMALDLASVASDAGPSYHICINQNVGDPKILEGQPNSEVASNILPGLHAKSAFSYKKNIDLWRSRAPKMKLVQPYDAFLSNPHVSVSGILGAVVSASLGENVAEAGVKNGSLDFNHFNLHARGANSSISADTFASVSLSAQHGNFQRLFLDLTRFYARMDFPSGSKLISGASHLANDVYNSQTPNMDAIQAICPSATLSFQQQIAGPISFRVDSGVSIDLKNKEWPVSVKDPVFAAEYALQVLGSAKATAWYSPKQKEFMIELRFFEK</sequence>
<dbReference type="PANTHER" id="PTHR34954">
    <property type="entry name" value="EXPRESSED PROTEIN"/>
    <property type="match status" value="1"/>
</dbReference>
<dbReference type="GO" id="GO:0070300">
    <property type="term" value="F:phosphatidic acid binding"/>
    <property type="evidence" value="ECO:0007669"/>
    <property type="project" value="InterPro"/>
</dbReference>
<dbReference type="AlphaFoldDB" id="A0AAD8IQM4"/>
<reference evidence="1" key="1">
    <citation type="submission" date="2023-02" db="EMBL/GenBank/DDBJ databases">
        <title>Genome of toxic invasive species Heracleum sosnowskyi carries increased number of genes despite the absence of recent whole-genome duplications.</title>
        <authorList>
            <person name="Schelkunov M."/>
            <person name="Shtratnikova V."/>
            <person name="Makarenko M."/>
            <person name="Klepikova A."/>
            <person name="Omelchenko D."/>
            <person name="Novikova G."/>
            <person name="Obukhova E."/>
            <person name="Bogdanov V."/>
            <person name="Penin A."/>
            <person name="Logacheva M."/>
        </authorList>
    </citation>
    <scope>NUCLEOTIDE SEQUENCE</scope>
    <source>
        <strain evidence="1">Hsosn_3</strain>
        <tissue evidence="1">Leaf</tissue>
    </source>
</reference>
<comment type="caution">
    <text evidence="1">The sequence shown here is derived from an EMBL/GenBank/DDBJ whole genome shotgun (WGS) entry which is preliminary data.</text>
</comment>
<dbReference type="EMBL" id="JAUIZM010000004">
    <property type="protein sequence ID" value="KAK1390294.1"/>
    <property type="molecule type" value="Genomic_DNA"/>
</dbReference>